<dbReference type="PANTHER" id="PTHR30069:SF29">
    <property type="entry name" value="HEMOGLOBIN AND HEMOGLOBIN-HAPTOGLOBIN-BINDING PROTEIN 1-RELATED"/>
    <property type="match status" value="1"/>
</dbReference>
<name>A0ABR7QS48_9FLAO</name>
<comment type="caution">
    <text evidence="15">The sequence shown here is derived from an EMBL/GenBank/DDBJ whole genome shotgun (WGS) entry which is preliminary data.</text>
</comment>
<evidence type="ECO:0000256" key="3">
    <source>
        <dbReference type="ARBA" id="ARBA00022452"/>
    </source>
</evidence>
<evidence type="ECO:0000313" key="15">
    <source>
        <dbReference type="EMBL" id="MBC8770008.1"/>
    </source>
</evidence>
<evidence type="ECO:0000259" key="13">
    <source>
        <dbReference type="Pfam" id="PF00593"/>
    </source>
</evidence>
<dbReference type="SUPFAM" id="SSF56935">
    <property type="entry name" value="Porins"/>
    <property type="match status" value="1"/>
</dbReference>
<dbReference type="Pfam" id="PF00593">
    <property type="entry name" value="TonB_dep_Rec_b-barrel"/>
    <property type="match status" value="1"/>
</dbReference>
<evidence type="ECO:0000313" key="16">
    <source>
        <dbReference type="Proteomes" id="UP000618952"/>
    </source>
</evidence>
<dbReference type="Proteomes" id="UP000618952">
    <property type="component" value="Unassembled WGS sequence"/>
</dbReference>
<evidence type="ECO:0000256" key="6">
    <source>
        <dbReference type="ARBA" id="ARBA00023077"/>
    </source>
</evidence>
<dbReference type="PROSITE" id="PS52016">
    <property type="entry name" value="TONB_DEPENDENT_REC_3"/>
    <property type="match status" value="1"/>
</dbReference>
<dbReference type="InterPro" id="IPR037066">
    <property type="entry name" value="Plug_dom_sf"/>
</dbReference>
<dbReference type="CDD" id="cd01347">
    <property type="entry name" value="ligand_gated_channel"/>
    <property type="match status" value="1"/>
</dbReference>
<evidence type="ECO:0000259" key="14">
    <source>
        <dbReference type="Pfam" id="PF07715"/>
    </source>
</evidence>
<evidence type="ECO:0000256" key="9">
    <source>
        <dbReference type="ARBA" id="ARBA00023237"/>
    </source>
</evidence>
<reference evidence="15 16" key="1">
    <citation type="submission" date="2020-08" db="EMBL/GenBank/DDBJ databases">
        <title>Arenibacter gaetbuli sp. nov., isolated from a sand dune.</title>
        <authorList>
            <person name="Park S."/>
            <person name="Yoon J.-H."/>
        </authorList>
    </citation>
    <scope>NUCLEOTIDE SEQUENCE [LARGE SCALE GENOMIC DNA]</scope>
    <source>
        <strain evidence="15 16">BSSL-BM3</strain>
    </source>
</reference>
<dbReference type="InterPro" id="IPR036942">
    <property type="entry name" value="Beta-barrel_TonB_sf"/>
</dbReference>
<dbReference type="Gene3D" id="2.170.130.10">
    <property type="entry name" value="TonB-dependent receptor, plug domain"/>
    <property type="match status" value="1"/>
</dbReference>
<comment type="similarity">
    <text evidence="10 11">Belongs to the TonB-dependent receptor family.</text>
</comment>
<keyword evidence="3 10" id="KW-1134">Transmembrane beta strand</keyword>
<keyword evidence="2 10" id="KW-0813">Transport</keyword>
<keyword evidence="9 10" id="KW-0998">Cell outer membrane</keyword>
<gene>
    <name evidence="15" type="ORF">H4O18_18560</name>
</gene>
<keyword evidence="6 11" id="KW-0798">TonB box</keyword>
<dbReference type="EMBL" id="JACLHY010000025">
    <property type="protein sequence ID" value="MBC8770008.1"/>
    <property type="molecule type" value="Genomic_DNA"/>
</dbReference>
<feature type="domain" description="TonB-dependent receptor plug" evidence="14">
    <location>
        <begin position="58"/>
        <end position="164"/>
    </location>
</feature>
<keyword evidence="7 10" id="KW-0472">Membrane</keyword>
<evidence type="ECO:0000256" key="8">
    <source>
        <dbReference type="ARBA" id="ARBA00023170"/>
    </source>
</evidence>
<dbReference type="InterPro" id="IPR000531">
    <property type="entry name" value="Beta-barrel_TonB"/>
</dbReference>
<protein>
    <submittedName>
        <fullName evidence="15">TonB-dependent receptor</fullName>
    </submittedName>
</protein>
<organism evidence="15 16">
    <name type="scientific">Arenibacter arenosicollis</name>
    <dbReference type="NCBI Taxonomy" id="2762274"/>
    <lineage>
        <taxon>Bacteria</taxon>
        <taxon>Pseudomonadati</taxon>
        <taxon>Bacteroidota</taxon>
        <taxon>Flavobacteriia</taxon>
        <taxon>Flavobacteriales</taxon>
        <taxon>Flavobacteriaceae</taxon>
        <taxon>Arenibacter</taxon>
    </lineage>
</organism>
<feature type="chain" id="PRO_5047209565" evidence="12">
    <location>
        <begin position="28"/>
        <end position="686"/>
    </location>
</feature>
<keyword evidence="4 10" id="KW-0812">Transmembrane</keyword>
<proteinExistence type="inferred from homology"/>
<feature type="domain" description="TonB-dependent receptor-like beta-barrel" evidence="13">
    <location>
        <begin position="252"/>
        <end position="659"/>
    </location>
</feature>
<dbReference type="PANTHER" id="PTHR30069">
    <property type="entry name" value="TONB-DEPENDENT OUTER MEMBRANE RECEPTOR"/>
    <property type="match status" value="1"/>
</dbReference>
<dbReference type="InterPro" id="IPR039426">
    <property type="entry name" value="TonB-dep_rcpt-like"/>
</dbReference>
<keyword evidence="8 15" id="KW-0675">Receptor</keyword>
<evidence type="ECO:0000256" key="7">
    <source>
        <dbReference type="ARBA" id="ARBA00023136"/>
    </source>
</evidence>
<evidence type="ECO:0000256" key="5">
    <source>
        <dbReference type="ARBA" id="ARBA00022729"/>
    </source>
</evidence>
<evidence type="ECO:0000256" key="1">
    <source>
        <dbReference type="ARBA" id="ARBA00004571"/>
    </source>
</evidence>
<keyword evidence="16" id="KW-1185">Reference proteome</keyword>
<keyword evidence="5 12" id="KW-0732">Signal</keyword>
<evidence type="ECO:0000256" key="11">
    <source>
        <dbReference type="RuleBase" id="RU003357"/>
    </source>
</evidence>
<feature type="signal peptide" evidence="12">
    <location>
        <begin position="1"/>
        <end position="27"/>
    </location>
</feature>
<dbReference type="Pfam" id="PF07715">
    <property type="entry name" value="Plug"/>
    <property type="match status" value="1"/>
</dbReference>
<dbReference type="RefSeq" id="WP_187587437.1">
    <property type="nucleotide sequence ID" value="NZ_JACLHY010000025.1"/>
</dbReference>
<comment type="subcellular location">
    <subcellularLocation>
        <location evidence="1 10">Cell outer membrane</location>
        <topology evidence="1 10">Multi-pass membrane protein</topology>
    </subcellularLocation>
</comment>
<evidence type="ECO:0000256" key="10">
    <source>
        <dbReference type="PROSITE-ProRule" id="PRU01360"/>
    </source>
</evidence>
<evidence type="ECO:0000256" key="4">
    <source>
        <dbReference type="ARBA" id="ARBA00022692"/>
    </source>
</evidence>
<dbReference type="InterPro" id="IPR012910">
    <property type="entry name" value="Plug_dom"/>
</dbReference>
<evidence type="ECO:0000256" key="12">
    <source>
        <dbReference type="SAM" id="SignalP"/>
    </source>
</evidence>
<dbReference type="Gene3D" id="2.40.170.20">
    <property type="entry name" value="TonB-dependent receptor, beta-barrel domain"/>
    <property type="match status" value="1"/>
</dbReference>
<sequence>MMTFSINRPLNFLFVLFFCFTTSFSFGQDNSLFAGDSLAPHSLNEVVITANRFGTFQNKTPEAIEVVHNNTIQRYQLRTAPEALLLSPGVFVQKTNHGGGSPFVRGLTGNQTLLLYDGIRLNNATVRSGPNQYFNTIDVFSIGKIEVLRGSGSVQYGSDAIGGTIQALSPALELSQKPLWGTDLATRFVTQGMEQTANTALKYSAKRVAFRANATWRNFGDLIGGDTTEQQSPTGYRELDFDLKGKILLADRSNLTTVYQQVHQRDVPVYHKVALEDYAINKMDPQKRQLAYARLHQDLDNSIFKSAVVTASFQQNEEGRILQKNGSSLERTENDKVRTFGFSAETRTSSGEIWSANSGVEIYNDKVKSSRTDKDLSNNTETSKRGLYPDGATMTSIAAFSMHNLSLQKWDITAGARFNSFINKVTDSDLGTTKLTPSALVGNLAVQRSLNQSSNVFGSINTGFRAPNINDLGSLGIVDFRYETPNFDLKPEHSLQYQVGYKFRNRQLKAEVFLYRNELYDLIVRNRIEGDSIEGYPVYQKKNVERGFVQGAEMAWDLTLNPSWKFSGNLTYTYGQNKTSDEPARRIPPLFGRLATEYGVKNWTFNADWLIAGRQDRLASGDIDDNRIPLGGTPGWNVLNLHTSYTMRYITIDLGLQNIFNEDYRYHGSGVNGYGRSGVLSVSASL</sequence>
<evidence type="ECO:0000256" key="2">
    <source>
        <dbReference type="ARBA" id="ARBA00022448"/>
    </source>
</evidence>
<accession>A0ABR7QS48</accession>